<dbReference type="InterPro" id="IPR007219">
    <property type="entry name" value="XnlR_reg_dom"/>
</dbReference>
<feature type="region of interest" description="Disordered" evidence="3">
    <location>
        <begin position="77"/>
        <end position="141"/>
    </location>
</feature>
<organism evidence="5 6">
    <name type="scientific">Aulographum hederae CBS 113979</name>
    <dbReference type="NCBI Taxonomy" id="1176131"/>
    <lineage>
        <taxon>Eukaryota</taxon>
        <taxon>Fungi</taxon>
        <taxon>Dikarya</taxon>
        <taxon>Ascomycota</taxon>
        <taxon>Pezizomycotina</taxon>
        <taxon>Dothideomycetes</taxon>
        <taxon>Pleosporomycetidae</taxon>
        <taxon>Aulographales</taxon>
        <taxon>Aulographaceae</taxon>
    </lineage>
</organism>
<dbReference type="SMART" id="SM00906">
    <property type="entry name" value="Fungal_trans"/>
    <property type="match status" value="1"/>
</dbReference>
<dbReference type="SMART" id="SM00066">
    <property type="entry name" value="GAL4"/>
    <property type="match status" value="1"/>
</dbReference>
<feature type="compositionally biased region" description="Polar residues" evidence="3">
    <location>
        <begin position="172"/>
        <end position="183"/>
    </location>
</feature>
<evidence type="ECO:0000256" key="3">
    <source>
        <dbReference type="SAM" id="MobiDB-lite"/>
    </source>
</evidence>
<evidence type="ECO:0000256" key="1">
    <source>
        <dbReference type="ARBA" id="ARBA00022723"/>
    </source>
</evidence>
<dbReference type="InterPro" id="IPR036864">
    <property type="entry name" value="Zn2-C6_fun-type_DNA-bd_sf"/>
</dbReference>
<evidence type="ECO:0000313" key="5">
    <source>
        <dbReference type="EMBL" id="KAF1988858.1"/>
    </source>
</evidence>
<gene>
    <name evidence="5" type="ORF">K402DRAFT_21281</name>
</gene>
<dbReference type="EMBL" id="ML977147">
    <property type="protein sequence ID" value="KAF1988858.1"/>
    <property type="molecule type" value="Genomic_DNA"/>
</dbReference>
<dbReference type="PROSITE" id="PS00463">
    <property type="entry name" value="ZN2_CY6_FUNGAL_1"/>
    <property type="match status" value="1"/>
</dbReference>
<evidence type="ECO:0000313" key="6">
    <source>
        <dbReference type="Proteomes" id="UP000800041"/>
    </source>
</evidence>
<dbReference type="OrthoDB" id="5818554at2759"/>
<keyword evidence="1" id="KW-0479">Metal-binding</keyword>
<dbReference type="PANTHER" id="PTHR31644">
    <property type="entry name" value="TRANSCRIPTIONAL ACTIVATOR ARO80-RELATED"/>
    <property type="match status" value="1"/>
</dbReference>
<dbReference type="GO" id="GO:0003677">
    <property type="term" value="F:DNA binding"/>
    <property type="evidence" value="ECO:0007669"/>
    <property type="project" value="InterPro"/>
</dbReference>
<accession>A0A6G1H7B8</accession>
<evidence type="ECO:0000256" key="2">
    <source>
        <dbReference type="ARBA" id="ARBA00023242"/>
    </source>
</evidence>
<feature type="compositionally biased region" description="Low complexity" evidence="3">
    <location>
        <begin position="10"/>
        <end position="22"/>
    </location>
</feature>
<keyword evidence="6" id="KW-1185">Reference proteome</keyword>
<dbReference type="CDD" id="cd00067">
    <property type="entry name" value="GAL4"/>
    <property type="match status" value="1"/>
</dbReference>
<dbReference type="Pfam" id="PF04082">
    <property type="entry name" value="Fungal_trans"/>
    <property type="match status" value="1"/>
</dbReference>
<feature type="region of interest" description="Disordered" evidence="3">
    <location>
        <begin position="1"/>
        <end position="24"/>
    </location>
</feature>
<dbReference type="AlphaFoldDB" id="A0A6G1H7B8"/>
<dbReference type="GO" id="GO:0008270">
    <property type="term" value="F:zinc ion binding"/>
    <property type="evidence" value="ECO:0007669"/>
    <property type="project" value="InterPro"/>
</dbReference>
<feature type="region of interest" description="Disordered" evidence="3">
    <location>
        <begin position="172"/>
        <end position="213"/>
    </location>
</feature>
<dbReference type="Proteomes" id="UP000800041">
    <property type="component" value="Unassembled WGS sequence"/>
</dbReference>
<dbReference type="InterPro" id="IPR052780">
    <property type="entry name" value="AAA_Catabolism_Regulators"/>
</dbReference>
<dbReference type="CDD" id="cd12148">
    <property type="entry name" value="fungal_TF_MHR"/>
    <property type="match status" value="1"/>
</dbReference>
<dbReference type="Pfam" id="PF00172">
    <property type="entry name" value="Zn_clus"/>
    <property type="match status" value="1"/>
</dbReference>
<feature type="compositionally biased region" description="Polar residues" evidence="3">
    <location>
        <begin position="197"/>
        <end position="207"/>
    </location>
</feature>
<dbReference type="PROSITE" id="PS50048">
    <property type="entry name" value="ZN2_CY6_FUNGAL_2"/>
    <property type="match status" value="1"/>
</dbReference>
<dbReference type="GO" id="GO:0006351">
    <property type="term" value="P:DNA-templated transcription"/>
    <property type="evidence" value="ECO:0007669"/>
    <property type="project" value="InterPro"/>
</dbReference>
<dbReference type="PANTHER" id="PTHR31644:SF1">
    <property type="entry name" value="ZN(II)2CYS6 TRANSCRIPTION FACTOR (EUROFUNG)"/>
    <property type="match status" value="1"/>
</dbReference>
<proteinExistence type="predicted"/>
<keyword evidence="2" id="KW-0539">Nucleus</keyword>
<dbReference type="GO" id="GO:0000981">
    <property type="term" value="F:DNA-binding transcription factor activity, RNA polymerase II-specific"/>
    <property type="evidence" value="ECO:0007669"/>
    <property type="project" value="InterPro"/>
</dbReference>
<dbReference type="Gene3D" id="4.10.240.10">
    <property type="entry name" value="Zn(2)-C6 fungal-type DNA-binding domain"/>
    <property type="match status" value="1"/>
</dbReference>
<evidence type="ECO:0000259" key="4">
    <source>
        <dbReference type="PROSITE" id="PS50048"/>
    </source>
</evidence>
<reference evidence="5" key="1">
    <citation type="journal article" date="2020" name="Stud. Mycol.">
        <title>101 Dothideomycetes genomes: a test case for predicting lifestyles and emergence of pathogens.</title>
        <authorList>
            <person name="Haridas S."/>
            <person name="Albert R."/>
            <person name="Binder M."/>
            <person name="Bloem J."/>
            <person name="Labutti K."/>
            <person name="Salamov A."/>
            <person name="Andreopoulos B."/>
            <person name="Baker S."/>
            <person name="Barry K."/>
            <person name="Bills G."/>
            <person name="Bluhm B."/>
            <person name="Cannon C."/>
            <person name="Castanera R."/>
            <person name="Culley D."/>
            <person name="Daum C."/>
            <person name="Ezra D."/>
            <person name="Gonzalez J."/>
            <person name="Henrissat B."/>
            <person name="Kuo A."/>
            <person name="Liang C."/>
            <person name="Lipzen A."/>
            <person name="Lutzoni F."/>
            <person name="Magnuson J."/>
            <person name="Mondo S."/>
            <person name="Nolan M."/>
            <person name="Ohm R."/>
            <person name="Pangilinan J."/>
            <person name="Park H.-J."/>
            <person name="Ramirez L."/>
            <person name="Alfaro M."/>
            <person name="Sun H."/>
            <person name="Tritt A."/>
            <person name="Yoshinaga Y."/>
            <person name="Zwiers L.-H."/>
            <person name="Turgeon B."/>
            <person name="Goodwin S."/>
            <person name="Spatafora J."/>
            <person name="Crous P."/>
            <person name="Grigoriev I."/>
        </authorList>
    </citation>
    <scope>NUCLEOTIDE SEQUENCE</scope>
    <source>
        <strain evidence="5">CBS 113979</strain>
    </source>
</reference>
<dbReference type="GO" id="GO:0005634">
    <property type="term" value="C:nucleus"/>
    <property type="evidence" value="ECO:0007669"/>
    <property type="project" value="TreeGrafter"/>
</dbReference>
<protein>
    <recommendedName>
        <fullName evidence="4">Zn(2)-C6 fungal-type domain-containing protein</fullName>
    </recommendedName>
</protein>
<dbReference type="SUPFAM" id="SSF57701">
    <property type="entry name" value="Zn2/Cys6 DNA-binding domain"/>
    <property type="match status" value="1"/>
</dbReference>
<sequence>MDNPAPVPNAAPVEAASASSTAKLDKLDSHARIKRINKACLNCRKRKSRCLLETTAGAPQVPCLRCQRENLECVLGSSNRGGKRVRKSESYPDGFSDNGRDDIDDSPAAQAQYMSSPLYEPPPFHLAGQTAGGYGQPAQMGGVAVKTETRNPLSSFHSPSNALGILAHVAETSTGESDSSRTPTAKPPMGALRPQSGPFSQRGQASRTELFEDGKLTSNQTIQLVHRYQRLYHPYYPLAPRHIFDVSKLAENVSREPHLLTAILTIASKDLIEETYIYEACVTHMQKLVSELCAGKDFDVEAVEALLLLAEWTPYTQHSPTAKIGRGEEDREAWMHIGVAIRLAHLLNIDQNSSSSNIELQESYSDRRRLAWTACYIADRQISIRTGKAFSARCPSPPAPLRREGYPGPSRANPTEDDYAGLFQANFDLTQLFSNAHDVLYSNSSFSTGARLSDSHVKLIDDFRVAIQSWKSCWGTLTCSPHLKATLLVSYDFLRLYTNAFGFQDTLNRTMAVRSTRQHPKSSHDPDLHTTIVSVANAHFVYEGLDAAKSILSTLNQFIDPESTLRYFPIKHHLYLVYASVFLLRACCVGVVPPSEVHGIRSMVIDTANRMHRSAVSASEGEIGTRYSQLLRLLLEKTDRLSREKIMADAPPDQVPRTADPHLNLILSTPVRTPDLELELGSAEDAAREKLKAMGVFGWMDLKAASMFAMNLQADPKSLLKEKEFIGCAFLPFQLPVAAGWDLGQLDRAGMGLS</sequence>
<name>A0A6G1H7B8_9PEZI</name>
<dbReference type="InterPro" id="IPR001138">
    <property type="entry name" value="Zn2Cys6_DnaBD"/>
</dbReference>
<feature type="domain" description="Zn(2)-C6 fungal-type" evidence="4">
    <location>
        <begin position="39"/>
        <end position="75"/>
    </location>
</feature>